<organism evidence="5 6">
    <name type="scientific">Periconia digitata</name>
    <dbReference type="NCBI Taxonomy" id="1303443"/>
    <lineage>
        <taxon>Eukaryota</taxon>
        <taxon>Fungi</taxon>
        <taxon>Dikarya</taxon>
        <taxon>Ascomycota</taxon>
        <taxon>Pezizomycotina</taxon>
        <taxon>Dothideomycetes</taxon>
        <taxon>Pleosporomycetidae</taxon>
        <taxon>Pleosporales</taxon>
        <taxon>Massarineae</taxon>
        <taxon>Periconiaceae</taxon>
        <taxon>Periconia</taxon>
    </lineage>
</organism>
<feature type="compositionally biased region" description="Basic and acidic residues" evidence="1">
    <location>
        <begin position="785"/>
        <end position="807"/>
    </location>
</feature>
<feature type="region of interest" description="Disordered" evidence="1">
    <location>
        <begin position="1111"/>
        <end position="1179"/>
    </location>
</feature>
<evidence type="ECO:0000256" key="2">
    <source>
        <dbReference type="SAM" id="Phobius"/>
    </source>
</evidence>
<feature type="compositionally biased region" description="Basic residues" evidence="1">
    <location>
        <begin position="1027"/>
        <end position="1041"/>
    </location>
</feature>
<evidence type="ECO:0000256" key="1">
    <source>
        <dbReference type="SAM" id="MobiDB-lite"/>
    </source>
</evidence>
<comment type="caution">
    <text evidence="5">The sequence shown here is derived from an EMBL/GenBank/DDBJ whole genome shotgun (WGS) entry which is preliminary data.</text>
</comment>
<reference evidence="5" key="1">
    <citation type="submission" date="2023-01" db="EMBL/GenBank/DDBJ databases">
        <authorList>
            <person name="Van Ghelder C."/>
            <person name="Rancurel C."/>
        </authorList>
    </citation>
    <scope>NUCLEOTIDE SEQUENCE</scope>
    <source>
        <strain evidence="5">CNCM I-4278</strain>
    </source>
</reference>
<keyword evidence="2" id="KW-0472">Membrane</keyword>
<evidence type="ECO:0000259" key="4">
    <source>
        <dbReference type="SMART" id="SM00736"/>
    </source>
</evidence>
<dbReference type="GO" id="GO:0016020">
    <property type="term" value="C:membrane"/>
    <property type="evidence" value="ECO:0007669"/>
    <property type="project" value="InterPro"/>
</dbReference>
<proteinExistence type="predicted"/>
<dbReference type="SUPFAM" id="SSF49313">
    <property type="entry name" value="Cadherin-like"/>
    <property type="match status" value="4"/>
</dbReference>
<feature type="compositionally biased region" description="Basic and acidic residues" evidence="1">
    <location>
        <begin position="904"/>
        <end position="926"/>
    </location>
</feature>
<evidence type="ECO:0000256" key="3">
    <source>
        <dbReference type="SAM" id="SignalP"/>
    </source>
</evidence>
<dbReference type="InterPro" id="IPR006644">
    <property type="entry name" value="Cadg"/>
</dbReference>
<feature type="region of interest" description="Disordered" evidence="1">
    <location>
        <begin position="400"/>
        <end position="440"/>
    </location>
</feature>
<feature type="compositionally biased region" description="Low complexity" evidence="1">
    <location>
        <begin position="971"/>
        <end position="982"/>
    </location>
</feature>
<feature type="chain" id="PRO_5040806263" description="Dystroglycan-type cadherin-like domain-containing protein" evidence="3">
    <location>
        <begin position="24"/>
        <end position="1310"/>
    </location>
</feature>
<feature type="compositionally biased region" description="Low complexity" evidence="1">
    <location>
        <begin position="655"/>
        <end position="669"/>
    </location>
</feature>
<feature type="compositionally biased region" description="Pro residues" evidence="1">
    <location>
        <begin position="528"/>
        <end position="537"/>
    </location>
</feature>
<feature type="transmembrane region" description="Helical" evidence="2">
    <location>
        <begin position="444"/>
        <end position="469"/>
    </location>
</feature>
<feature type="domain" description="Dystroglycan-type cadherin-like" evidence="4">
    <location>
        <begin position="121"/>
        <end position="234"/>
    </location>
</feature>
<feature type="compositionally biased region" description="Basic residues" evidence="1">
    <location>
        <begin position="1155"/>
        <end position="1165"/>
    </location>
</feature>
<dbReference type="OrthoDB" id="41532at2759"/>
<keyword evidence="2" id="KW-0812">Transmembrane</keyword>
<feature type="region of interest" description="Disordered" evidence="1">
    <location>
        <begin position="476"/>
        <end position="498"/>
    </location>
</feature>
<sequence length="1310" mass="144058">MARIRHLLSGLIAALTFANVVTASPQVNYPLNLQLPPVAQAGKQYNFQFASTTFQPNPDQLQYSLVGNPTWLHINSSSRTLYGTPEDNDAGIVSFSITAAGEAGAVATMESKLMVARDGPTVVGDISQQLAKAGQLTGPANLTLLPSKPFEIRFDKDIFDFKGKNVAYYATSADHTPLPSWISFNAQSLSFSGTTPYSPAPQVFNIIIIASDNPDYAETSAAFTLVISNHQLLFQPLSQTINMSKGDRVQIADLKHKLFLDNASVTDTDIQNATAKLPSWLTFDERSFEVAGLPPAGLMAQDFSITVTDRYGDVAKHTVHIAFTSKLFAAGVEPLNITAGEPFQYTIPKSILSQEGESVGMEMKELGEWLKFDPDTLSIQGTLPSNINLQDAELTMTASTSDGAVKDSQTIPVRVSTGNPGVDTGSQIADDPVAQHSSSPRKRAGIIVGSVISGLVVTTILLCLISFICRRRKKQRQGYISPKSPRSPRKSDISRPIPPVVADFGELTAAQDADLEKGKDVVRVPAPVLEPRPPPKIDLPLRNSRDHSPASFLDDLDDQILDDFNSSPHGFSQHEAGPSACPGDSMRVPNEMLRRDSELFMHPGKKRKSQVYKDANSPSHSITRHQRSVRRGPVRLTYSSSQSTNFTALRRRSLKSSSSATNTLSMASSTPIAVPQPTKNRHTTQVTTPLETQPSIRVVPEMDPPMSEKRNSWADRRHSYFSKRASSQKSPFFGGAAARSSSGSYSYNKPPAFHADTSLQQSSAKVVGPHDGTVPNGGTFLDASDTPKIRRPAETPSPHSERGEFARSLRHKRSSLIRRHMEGAASRKMTLEDVKKNIIPNPQARDLKTGLNKAMQEEIYEDSERSESQYSDEESDIEEYDNRKTITQADFVQPLDVNKIKSKKEKERRNSQRRELKLKRASEREATPYYSLSNEHGGKENLTPSPSSSIYQQRDIISSPTRSSLPKSQFSTSRSPTRPKTSIGWRSVQRSPPRVTRTFSNSSTKRRSQGRRPLSQSHLTATDAHERHSRRSIHARPHSRHSPSPATKKSRELSRSQSSSFPHIASRRRSARKEDITTVENTGPPLPNHHHRSRRSESSTLLVNYPHDRDISGNLIMHHNPSPSPSSHIALPSPPTLPPKSTRRATAAPALPTKPSKRSTRVKHHQHDETSSPFFQAKRSTVGLSSPSYFSPLVGKRHVAAASAAASPASQFPPHEPLPPTPTLSWMPVSESSAGRSTRRERERNGNSKGEKENGMVGLGVSFEKGKRSPLGAFRWEGRADRRSGGWGVESGERLSGRGIWETDDEKAML</sequence>
<evidence type="ECO:0000313" key="6">
    <source>
        <dbReference type="Proteomes" id="UP001152607"/>
    </source>
</evidence>
<evidence type="ECO:0000313" key="5">
    <source>
        <dbReference type="EMBL" id="CAI6338261.1"/>
    </source>
</evidence>
<feature type="compositionally biased region" description="Basic residues" evidence="1">
    <location>
        <begin position="622"/>
        <end position="633"/>
    </location>
</feature>
<feature type="region of interest" description="Disordered" evidence="1">
    <location>
        <begin position="605"/>
        <end position="694"/>
    </location>
</feature>
<feature type="compositionally biased region" description="Basic and acidic residues" evidence="1">
    <location>
        <begin position="1238"/>
        <end position="1254"/>
    </location>
</feature>
<feature type="compositionally biased region" description="Polar residues" evidence="1">
    <location>
        <begin position="942"/>
        <end position="970"/>
    </location>
</feature>
<keyword evidence="2" id="KW-1133">Transmembrane helix</keyword>
<feature type="compositionally biased region" description="Polar residues" evidence="1">
    <location>
        <begin position="400"/>
        <end position="427"/>
    </location>
</feature>
<keyword evidence="6" id="KW-1185">Reference proteome</keyword>
<dbReference type="Pfam" id="PF05345">
    <property type="entry name" value="He_PIG"/>
    <property type="match status" value="3"/>
</dbReference>
<feature type="compositionally biased region" description="Polar residues" evidence="1">
    <location>
        <begin position="683"/>
        <end position="694"/>
    </location>
</feature>
<dbReference type="Gene3D" id="2.60.40.10">
    <property type="entry name" value="Immunoglobulins"/>
    <property type="match status" value="3"/>
</dbReference>
<keyword evidence="3" id="KW-0732">Signal</keyword>
<feature type="domain" description="Dystroglycan-type cadherin-like" evidence="4">
    <location>
        <begin position="26"/>
        <end position="120"/>
    </location>
</feature>
<gene>
    <name evidence="5" type="ORF">PDIGIT_LOCUS11388</name>
</gene>
<dbReference type="InterPro" id="IPR015919">
    <property type="entry name" value="Cadherin-like_sf"/>
</dbReference>
<accession>A0A9W4UNT8</accession>
<feature type="compositionally biased region" description="Low complexity" evidence="1">
    <location>
        <begin position="1144"/>
        <end position="1154"/>
    </location>
</feature>
<feature type="region of interest" description="Disordered" evidence="1">
    <location>
        <begin position="1205"/>
        <end position="1264"/>
    </location>
</feature>
<feature type="region of interest" description="Disordered" evidence="1">
    <location>
        <begin position="772"/>
        <end position="812"/>
    </location>
</feature>
<dbReference type="Proteomes" id="UP001152607">
    <property type="component" value="Unassembled WGS sequence"/>
</dbReference>
<dbReference type="SMART" id="SM00736">
    <property type="entry name" value="CADG"/>
    <property type="match status" value="2"/>
</dbReference>
<name>A0A9W4UNT8_9PLEO</name>
<feature type="compositionally biased region" description="Acidic residues" evidence="1">
    <location>
        <begin position="870"/>
        <end position="879"/>
    </location>
</feature>
<dbReference type="InterPro" id="IPR013783">
    <property type="entry name" value="Ig-like_fold"/>
</dbReference>
<feature type="signal peptide" evidence="3">
    <location>
        <begin position="1"/>
        <end position="23"/>
    </location>
</feature>
<feature type="region of interest" description="Disordered" evidence="1">
    <location>
        <begin position="855"/>
        <end position="1099"/>
    </location>
</feature>
<dbReference type="EMBL" id="CAOQHR010000008">
    <property type="protein sequence ID" value="CAI6338261.1"/>
    <property type="molecule type" value="Genomic_DNA"/>
</dbReference>
<feature type="compositionally biased region" description="Polar residues" evidence="1">
    <location>
        <begin position="637"/>
        <end position="646"/>
    </location>
</feature>
<dbReference type="GO" id="GO:0005509">
    <property type="term" value="F:calcium ion binding"/>
    <property type="evidence" value="ECO:0007669"/>
    <property type="project" value="InterPro"/>
</dbReference>
<protein>
    <recommendedName>
        <fullName evidence="4">Dystroglycan-type cadherin-like domain-containing protein</fullName>
    </recommendedName>
</protein>
<feature type="region of interest" description="Disordered" evidence="1">
    <location>
        <begin position="516"/>
        <end position="552"/>
    </location>
</feature>